<dbReference type="PROSITE" id="PS00107">
    <property type="entry name" value="PROTEIN_KINASE_ATP"/>
    <property type="match status" value="1"/>
</dbReference>
<keyword evidence="1" id="KW-0067">ATP-binding</keyword>
<organism evidence="2 3">
    <name type="scientific">Sphaeroforma arctica JP610</name>
    <dbReference type="NCBI Taxonomy" id="667725"/>
    <lineage>
        <taxon>Eukaryota</taxon>
        <taxon>Ichthyosporea</taxon>
        <taxon>Ichthyophonida</taxon>
        <taxon>Sphaeroforma</taxon>
    </lineage>
</organism>
<evidence type="ECO:0008006" key="4">
    <source>
        <dbReference type="Google" id="ProtNLM"/>
    </source>
</evidence>
<sequence length="86" mass="9546">KLSPQQYPKNMPAPMVDVDAIEEFANETSIASKRFIALEKLGNGAYGEVFKGALFRQHGAPVLCAIKSLKEEHRLILAEKYVSVLE</sequence>
<dbReference type="RefSeq" id="XP_014146034.1">
    <property type="nucleotide sequence ID" value="XM_014290559.1"/>
</dbReference>
<dbReference type="InterPro" id="IPR011009">
    <property type="entry name" value="Kinase-like_dom_sf"/>
</dbReference>
<feature type="non-terminal residue" evidence="2">
    <location>
        <position position="1"/>
    </location>
</feature>
<dbReference type="Gene3D" id="3.30.200.20">
    <property type="entry name" value="Phosphorylase Kinase, domain 1"/>
    <property type="match status" value="1"/>
</dbReference>
<evidence type="ECO:0000313" key="3">
    <source>
        <dbReference type="Proteomes" id="UP000054560"/>
    </source>
</evidence>
<name>A0A0L0F5Y0_9EUKA</name>
<evidence type="ECO:0000313" key="2">
    <source>
        <dbReference type="EMBL" id="KNC72132.1"/>
    </source>
</evidence>
<dbReference type="Proteomes" id="UP000054560">
    <property type="component" value="Unassembled WGS sequence"/>
</dbReference>
<dbReference type="GeneID" id="25915821"/>
<accession>A0A0L0F5Y0</accession>
<proteinExistence type="predicted"/>
<reference evidence="2 3" key="1">
    <citation type="submission" date="2011-02" db="EMBL/GenBank/DDBJ databases">
        <title>The Genome Sequence of Sphaeroforma arctica JP610.</title>
        <authorList>
            <consortium name="The Broad Institute Genome Sequencing Platform"/>
            <person name="Russ C."/>
            <person name="Cuomo C."/>
            <person name="Young S.K."/>
            <person name="Zeng Q."/>
            <person name="Gargeya S."/>
            <person name="Alvarado L."/>
            <person name="Berlin A."/>
            <person name="Chapman S.B."/>
            <person name="Chen Z."/>
            <person name="Freedman E."/>
            <person name="Gellesch M."/>
            <person name="Goldberg J."/>
            <person name="Griggs A."/>
            <person name="Gujja S."/>
            <person name="Heilman E."/>
            <person name="Heiman D."/>
            <person name="Howarth C."/>
            <person name="Mehta T."/>
            <person name="Neiman D."/>
            <person name="Pearson M."/>
            <person name="Roberts A."/>
            <person name="Saif S."/>
            <person name="Shea T."/>
            <person name="Shenoy N."/>
            <person name="Sisk P."/>
            <person name="Stolte C."/>
            <person name="Sykes S."/>
            <person name="White J."/>
            <person name="Yandava C."/>
            <person name="Burger G."/>
            <person name="Gray M.W."/>
            <person name="Holland P.W.H."/>
            <person name="King N."/>
            <person name="Lang F.B.F."/>
            <person name="Roger A.J."/>
            <person name="Ruiz-Trillo I."/>
            <person name="Haas B."/>
            <person name="Nusbaum C."/>
            <person name="Birren B."/>
        </authorList>
    </citation>
    <scope>NUCLEOTIDE SEQUENCE [LARGE SCALE GENOMIC DNA]</scope>
    <source>
        <strain evidence="2 3">JP610</strain>
    </source>
</reference>
<dbReference type="InterPro" id="IPR017441">
    <property type="entry name" value="Protein_kinase_ATP_BS"/>
</dbReference>
<gene>
    <name evidence="2" type="ORF">SARC_15317</name>
</gene>
<keyword evidence="3" id="KW-1185">Reference proteome</keyword>
<dbReference type="AlphaFoldDB" id="A0A0L0F5Y0"/>
<feature type="binding site" evidence="1">
    <location>
        <position position="67"/>
    </location>
    <ligand>
        <name>ATP</name>
        <dbReference type="ChEBI" id="CHEBI:30616"/>
    </ligand>
</feature>
<dbReference type="GO" id="GO:0005524">
    <property type="term" value="F:ATP binding"/>
    <property type="evidence" value="ECO:0007669"/>
    <property type="project" value="UniProtKB-UniRule"/>
</dbReference>
<dbReference type="SUPFAM" id="SSF56112">
    <property type="entry name" value="Protein kinase-like (PK-like)"/>
    <property type="match status" value="1"/>
</dbReference>
<evidence type="ECO:0000256" key="1">
    <source>
        <dbReference type="PROSITE-ProRule" id="PRU10141"/>
    </source>
</evidence>
<protein>
    <recommendedName>
        <fullName evidence="4">Protein kinase domain-containing protein</fullName>
    </recommendedName>
</protein>
<keyword evidence="1" id="KW-0547">Nucleotide-binding</keyword>
<dbReference type="EMBL" id="KQ247527">
    <property type="protein sequence ID" value="KNC72132.1"/>
    <property type="molecule type" value="Genomic_DNA"/>
</dbReference>